<reference evidence="2 3" key="1">
    <citation type="submission" date="2014-12" db="EMBL/GenBank/DDBJ databases">
        <title>Draft genome sequence of Cohnella kolymensis strain B-2846.</title>
        <authorList>
            <person name="Karlyshev A.V."/>
            <person name="Kudryashova E.B."/>
        </authorList>
    </citation>
    <scope>NUCLEOTIDE SEQUENCE [LARGE SCALE GENOMIC DNA]</scope>
    <source>
        <strain evidence="2 3">VKM B-2846</strain>
    </source>
</reference>
<keyword evidence="1" id="KW-0812">Transmembrane</keyword>
<accession>A0ABR5A7R7</accession>
<dbReference type="EMBL" id="JXAL01000006">
    <property type="protein sequence ID" value="KIL36723.1"/>
    <property type="molecule type" value="Genomic_DNA"/>
</dbReference>
<dbReference type="Proteomes" id="UP000054526">
    <property type="component" value="Unassembled WGS sequence"/>
</dbReference>
<sequence length="189" mass="21725">MRTKLFISIVMAGILAVGLFRIYDHKYSNEAILDNVVHQRGYSLVPIEKPFKFAVSLGLAWLLDEGMGERRPYNSEFMNIHNTSITLDDIYDRGNDLYFNFTAKPDMSYSKGTFLYPYQINEDGSVSEYNFDGIKVYDRNKQPIELGQRGSGPGSSFSFGIDVSERQRLKDGFTIEFSNLILYEYSRTQ</sequence>
<organism evidence="2 3">
    <name type="scientific">Cohnella kolymensis</name>
    <dbReference type="NCBI Taxonomy" id="1590652"/>
    <lineage>
        <taxon>Bacteria</taxon>
        <taxon>Bacillati</taxon>
        <taxon>Bacillota</taxon>
        <taxon>Bacilli</taxon>
        <taxon>Bacillales</taxon>
        <taxon>Paenibacillaceae</taxon>
        <taxon>Cohnella</taxon>
    </lineage>
</organism>
<proteinExistence type="predicted"/>
<evidence type="ECO:0000313" key="3">
    <source>
        <dbReference type="Proteomes" id="UP000054526"/>
    </source>
</evidence>
<comment type="caution">
    <text evidence="2">The sequence shown here is derived from an EMBL/GenBank/DDBJ whole genome shotgun (WGS) entry which is preliminary data.</text>
</comment>
<keyword evidence="1" id="KW-0472">Membrane</keyword>
<evidence type="ECO:0000256" key="1">
    <source>
        <dbReference type="SAM" id="Phobius"/>
    </source>
</evidence>
<keyword evidence="3" id="KW-1185">Reference proteome</keyword>
<gene>
    <name evidence="2" type="ORF">SD71_06940</name>
</gene>
<evidence type="ECO:0000313" key="2">
    <source>
        <dbReference type="EMBL" id="KIL36723.1"/>
    </source>
</evidence>
<dbReference type="RefSeq" id="WP_041061370.1">
    <property type="nucleotide sequence ID" value="NZ_JXAL01000006.1"/>
</dbReference>
<feature type="transmembrane region" description="Helical" evidence="1">
    <location>
        <begin position="6"/>
        <end position="23"/>
    </location>
</feature>
<protein>
    <submittedName>
        <fullName evidence="2">Uncharacterized protein</fullName>
    </submittedName>
</protein>
<name>A0ABR5A7R7_9BACL</name>
<keyword evidence="1" id="KW-1133">Transmembrane helix</keyword>